<gene>
    <name evidence="2" type="ORF">XE03_1237</name>
</gene>
<accession>A0A101I1I0</accession>
<name>A0A101I1I0_UNCT6</name>
<reference evidence="3" key="1">
    <citation type="journal article" date="2015" name="MBio">
        <title>Genome-Resolved Metagenomic Analysis Reveals Roles for Candidate Phyla and Other Microbial Community Members in Biogeochemical Transformations in Oil Reservoirs.</title>
        <authorList>
            <person name="Hu P."/>
            <person name="Tom L."/>
            <person name="Singh A."/>
            <person name="Thomas B.C."/>
            <person name="Baker B.J."/>
            <person name="Piceno Y.M."/>
            <person name="Andersen G.L."/>
            <person name="Banfield J.F."/>
        </authorList>
    </citation>
    <scope>NUCLEOTIDE SEQUENCE [LARGE SCALE GENOMIC DNA]</scope>
</reference>
<dbReference type="EMBL" id="LGGX01000012">
    <property type="protein sequence ID" value="KUK86749.1"/>
    <property type="molecule type" value="Genomic_DNA"/>
</dbReference>
<keyword evidence="2" id="KW-0808">Transferase</keyword>
<feature type="domain" description="Glycosyltransferase 2-like" evidence="1">
    <location>
        <begin position="6"/>
        <end position="158"/>
    </location>
</feature>
<dbReference type="PANTHER" id="PTHR48090">
    <property type="entry name" value="UNDECAPRENYL-PHOSPHATE 4-DEOXY-4-FORMAMIDO-L-ARABINOSE TRANSFERASE-RELATED"/>
    <property type="match status" value="1"/>
</dbReference>
<dbReference type="Proteomes" id="UP000053467">
    <property type="component" value="Unassembled WGS sequence"/>
</dbReference>
<dbReference type="Pfam" id="PF00535">
    <property type="entry name" value="Glycos_transf_2"/>
    <property type="match status" value="1"/>
</dbReference>
<dbReference type="SUPFAM" id="SSF53448">
    <property type="entry name" value="Nucleotide-diphospho-sugar transferases"/>
    <property type="match status" value="1"/>
</dbReference>
<proteinExistence type="predicted"/>
<dbReference type="InterPro" id="IPR050256">
    <property type="entry name" value="Glycosyltransferase_2"/>
</dbReference>
<organism evidence="2 3">
    <name type="scientific">candidate division TA06 bacterium 34_109</name>
    <dbReference type="NCBI Taxonomy" id="1635277"/>
    <lineage>
        <taxon>Bacteria</taxon>
        <taxon>Bacteria division TA06</taxon>
    </lineage>
</organism>
<evidence type="ECO:0000313" key="3">
    <source>
        <dbReference type="Proteomes" id="UP000053467"/>
    </source>
</evidence>
<dbReference type="AlphaFoldDB" id="A0A101I1I0"/>
<dbReference type="GO" id="GO:0016740">
    <property type="term" value="F:transferase activity"/>
    <property type="evidence" value="ECO:0007669"/>
    <property type="project" value="UniProtKB-KW"/>
</dbReference>
<dbReference type="InterPro" id="IPR001173">
    <property type="entry name" value="Glyco_trans_2-like"/>
</dbReference>
<protein>
    <submittedName>
        <fullName evidence="2">Putative glycosyltransferase</fullName>
    </submittedName>
</protein>
<evidence type="ECO:0000259" key="1">
    <source>
        <dbReference type="Pfam" id="PF00535"/>
    </source>
</evidence>
<dbReference type="PANTHER" id="PTHR48090:SF7">
    <property type="entry name" value="RFBJ PROTEIN"/>
    <property type="match status" value="1"/>
</dbReference>
<dbReference type="CDD" id="cd04179">
    <property type="entry name" value="DPM_DPG-synthase_like"/>
    <property type="match status" value="1"/>
</dbReference>
<evidence type="ECO:0000313" key="2">
    <source>
        <dbReference type="EMBL" id="KUK86749.1"/>
    </source>
</evidence>
<sequence>MEKIMVLIPACNEERFIGNLIKKIKEIYKFKVIVVDDGSKDNTYLEASKVADYVIRHEVNKGKGQSIIDGLNFVFKKCEYLILMDGDFQHSPEDIKNFIGTDFSKYDIVIGKREMNFKNMPFDRYLTNRTTTLVTSLLATKRVFDSQSGFRMVKVDSMKRLNLKYKRFQIESEMLIKAGRMKMNIGYVDIQTIYGDERSKINKVLDTLRFIKMSLEMLCL</sequence>
<dbReference type="InterPro" id="IPR029044">
    <property type="entry name" value="Nucleotide-diphossugar_trans"/>
</dbReference>
<dbReference type="Gene3D" id="3.90.550.10">
    <property type="entry name" value="Spore Coat Polysaccharide Biosynthesis Protein SpsA, Chain A"/>
    <property type="match status" value="1"/>
</dbReference>
<comment type="caution">
    <text evidence="2">The sequence shown here is derived from an EMBL/GenBank/DDBJ whole genome shotgun (WGS) entry which is preliminary data.</text>
</comment>